<comment type="caution">
    <text evidence="2">The sequence shown here is derived from an EMBL/GenBank/DDBJ whole genome shotgun (WGS) entry which is preliminary data.</text>
</comment>
<dbReference type="InterPro" id="IPR027417">
    <property type="entry name" value="P-loop_NTPase"/>
</dbReference>
<evidence type="ECO:0000313" key="3">
    <source>
        <dbReference type="Proteomes" id="UP000012137"/>
    </source>
</evidence>
<proteinExistence type="predicted"/>
<gene>
    <name evidence="2" type="ORF">LEP1GSC083_0622</name>
</gene>
<reference evidence="2 3" key="1">
    <citation type="submission" date="2013-01" db="EMBL/GenBank/DDBJ databases">
        <authorList>
            <person name="Harkins D.M."/>
            <person name="Durkin A.S."/>
            <person name="Brinkac L.M."/>
            <person name="Haft D.H."/>
            <person name="Selengut J.D."/>
            <person name="Sanka R."/>
            <person name="DePew J."/>
            <person name="Purushe J."/>
            <person name="Peacock S.J."/>
            <person name="Thaipadungpanit J."/>
            <person name="Wuthiekanun V.W."/>
            <person name="Day N.P."/>
            <person name="Vinetz J.M."/>
            <person name="Sutton G.G."/>
            <person name="Nierman W.C."/>
            <person name="Fouts D.E."/>
        </authorList>
    </citation>
    <scope>NUCLEOTIDE SEQUENCE [LARGE SCALE GENOMIC DNA]</scope>
    <source>
        <strain evidence="2 3">L0374</strain>
    </source>
</reference>
<evidence type="ECO:0000313" key="2">
    <source>
        <dbReference type="EMBL" id="EMN29406.1"/>
    </source>
</evidence>
<dbReference type="AlphaFoldDB" id="M6K5J4"/>
<evidence type="ECO:0000256" key="1">
    <source>
        <dbReference type="SAM" id="MobiDB-lite"/>
    </source>
</evidence>
<dbReference type="Gene3D" id="3.40.50.300">
    <property type="entry name" value="P-loop containing nucleotide triphosphate hydrolases"/>
    <property type="match status" value="1"/>
</dbReference>
<dbReference type="Proteomes" id="UP000012137">
    <property type="component" value="Unassembled WGS sequence"/>
</dbReference>
<name>M6K5J4_LEPIR</name>
<organism evidence="2 3">
    <name type="scientific">Leptospira interrogans serovar Pyrogenes str. L0374</name>
    <dbReference type="NCBI Taxonomy" id="1049928"/>
    <lineage>
        <taxon>Bacteria</taxon>
        <taxon>Pseudomonadati</taxon>
        <taxon>Spirochaetota</taxon>
        <taxon>Spirochaetia</taxon>
        <taxon>Leptospirales</taxon>
        <taxon>Leptospiraceae</taxon>
        <taxon>Leptospira</taxon>
    </lineage>
</organism>
<protein>
    <submittedName>
        <fullName evidence="2">Uncharacterized protein</fullName>
    </submittedName>
</protein>
<accession>M6K5J4</accession>
<dbReference type="EMBL" id="AHMZ02000116">
    <property type="protein sequence ID" value="EMN29406.1"/>
    <property type="molecule type" value="Genomic_DNA"/>
</dbReference>
<feature type="region of interest" description="Disordered" evidence="1">
    <location>
        <begin position="26"/>
        <end position="45"/>
    </location>
</feature>
<sequence>MNELKQLPSPEKIALVAPTGRAAQRLTESVQENLKKSPRLSKMDF</sequence>